<proteinExistence type="predicted"/>
<dbReference type="EMBL" id="CM047580">
    <property type="protein sequence ID" value="KAI9921605.1"/>
    <property type="molecule type" value="Genomic_DNA"/>
</dbReference>
<accession>A0ACC0WUA9</accession>
<evidence type="ECO:0000313" key="1">
    <source>
        <dbReference type="EMBL" id="KAI9921605.1"/>
    </source>
</evidence>
<evidence type="ECO:0000313" key="2">
    <source>
        <dbReference type="Proteomes" id="UP001163321"/>
    </source>
</evidence>
<comment type="caution">
    <text evidence="1">The sequence shown here is derived from an EMBL/GenBank/DDBJ whole genome shotgun (WGS) entry which is preliminary data.</text>
</comment>
<organism evidence="1 2">
    <name type="scientific">Peronosclerospora sorghi</name>
    <dbReference type="NCBI Taxonomy" id="230839"/>
    <lineage>
        <taxon>Eukaryota</taxon>
        <taxon>Sar</taxon>
        <taxon>Stramenopiles</taxon>
        <taxon>Oomycota</taxon>
        <taxon>Peronosporomycetes</taxon>
        <taxon>Peronosporales</taxon>
        <taxon>Peronosporaceae</taxon>
        <taxon>Peronosclerospora</taxon>
    </lineage>
</organism>
<sequence>MRSRRFIPPSTLERRCGKTEGLRRHGKPSNEGRDPRRRGASASHQPHHRGDSSNAAGSSDLYERLPAPVRAVVDIMRIEGRLHEPLSDNVVMRLLDLPERVALQDVENFSKVDLSQVENLQGFLDGIINRVNEKAIASKKQHRLQLPSLRRCGDVIRNVLLYYAVIDYVRREQGFVNGINGNEREKSIHQEESQDGVVRDATPRFYKVHATVDLHYPWIRRPTNKVFEANQTLNHSLKHLLNLSLSQSTSPRYFETQGKLQLLLP</sequence>
<dbReference type="Proteomes" id="UP001163321">
    <property type="component" value="Chromosome 1"/>
</dbReference>
<gene>
    <name evidence="1" type="ORF">PsorP6_002322</name>
</gene>
<keyword evidence="2" id="KW-1185">Reference proteome</keyword>
<reference evidence="1 2" key="1">
    <citation type="journal article" date="2022" name="bioRxiv">
        <title>The genome of the oomycete Peronosclerospora sorghi, a cosmopolitan pathogen of maize and sorghum, is inflated with dispersed pseudogenes.</title>
        <authorList>
            <person name="Fletcher K."/>
            <person name="Martin F."/>
            <person name="Isakeit T."/>
            <person name="Cavanaugh K."/>
            <person name="Magill C."/>
            <person name="Michelmore R."/>
        </authorList>
    </citation>
    <scope>NUCLEOTIDE SEQUENCE [LARGE SCALE GENOMIC DNA]</scope>
    <source>
        <strain evidence="1">P6</strain>
    </source>
</reference>
<name>A0ACC0WUA9_9STRA</name>
<protein>
    <submittedName>
        <fullName evidence="1">Uncharacterized protein</fullName>
    </submittedName>
</protein>